<keyword evidence="2" id="KW-1003">Cell membrane</keyword>
<gene>
    <name evidence="8" type="ORF">V466_21060</name>
</gene>
<feature type="domain" description="Type II secretion system protein GspF" evidence="7">
    <location>
        <begin position="128"/>
        <end position="253"/>
    </location>
</feature>
<dbReference type="PANTHER" id="PTHR35007:SF1">
    <property type="entry name" value="PILUS ASSEMBLY PROTEIN"/>
    <property type="match status" value="1"/>
</dbReference>
<dbReference type="AlphaFoldDB" id="A0A059KZ77"/>
<sequence>MLKPVLLILACLVLLGLSIRLFYRGLRQTGTERVLGRLNQGQPQPVQAKTSWVGLDRAFLRAGLGRPSERLGVWLLLWAFGILLGFASGGWAGLLVLLLLPPLILRLYVNWRYQRRLQRMIEQLPPMLDHTVRSLKSGRTLADAVLGAIDVAEDPLKNAMGRIQRNVQLGVSLPDAAADLAELYEKDELRLFALGLKVNHRYGGNASELLENLIKMIREREQAARQLRAMTGETRVTAWVLGCLPIGLAGYFLATNPHYLLAMWHDPSGQIMLASAFGLQVVGSLALWHMLRSV</sequence>
<dbReference type="Gene3D" id="1.20.81.30">
    <property type="entry name" value="Type II secretion system (T2SS), domain F"/>
    <property type="match status" value="1"/>
</dbReference>
<dbReference type="Pfam" id="PF00482">
    <property type="entry name" value="T2SSF"/>
    <property type="match status" value="1"/>
</dbReference>
<dbReference type="GO" id="GO:0005886">
    <property type="term" value="C:plasma membrane"/>
    <property type="evidence" value="ECO:0007669"/>
    <property type="project" value="UniProtKB-SubCell"/>
</dbReference>
<feature type="transmembrane region" description="Helical" evidence="6">
    <location>
        <begin position="94"/>
        <end position="111"/>
    </location>
</feature>
<dbReference type="RefSeq" id="WP_033059542.1">
    <property type="nucleotide sequence ID" value="NZ_AZQQ01000093.1"/>
</dbReference>
<comment type="subcellular location">
    <subcellularLocation>
        <location evidence="1">Cell membrane</location>
        <topology evidence="1">Multi-pass membrane protein</topology>
    </subcellularLocation>
</comment>
<keyword evidence="4 6" id="KW-1133">Transmembrane helix</keyword>
<keyword evidence="5 6" id="KW-0472">Membrane</keyword>
<protein>
    <submittedName>
        <fullName evidence="8">Type II secretion system protein F</fullName>
    </submittedName>
</protein>
<feature type="transmembrane region" description="Helical" evidence="6">
    <location>
        <begin position="236"/>
        <end position="254"/>
    </location>
</feature>
<evidence type="ECO:0000313" key="9">
    <source>
        <dbReference type="Proteomes" id="UP000026739"/>
    </source>
</evidence>
<keyword evidence="3 6" id="KW-0812">Transmembrane</keyword>
<comment type="caution">
    <text evidence="8">The sequence shown here is derived from an EMBL/GenBank/DDBJ whole genome shotgun (WGS) entry which is preliminary data.</text>
</comment>
<dbReference type="PANTHER" id="PTHR35007">
    <property type="entry name" value="INTEGRAL MEMBRANE PROTEIN-RELATED"/>
    <property type="match status" value="1"/>
</dbReference>
<proteinExistence type="predicted"/>
<reference evidence="8 9" key="1">
    <citation type="submission" date="2013-12" db="EMBL/GenBank/DDBJ databases">
        <authorList>
            <person name="Formusa P.A."/>
            <person name="Habash M."/>
            <person name="Lee H."/>
            <person name="Trevors J.T."/>
        </authorList>
    </citation>
    <scope>NUCLEOTIDE SEQUENCE [LARGE SCALE GENOMIC DNA]</scope>
    <source>
        <strain evidence="8 9">PD30</strain>
    </source>
</reference>
<evidence type="ECO:0000256" key="1">
    <source>
        <dbReference type="ARBA" id="ARBA00004651"/>
    </source>
</evidence>
<feature type="transmembrane region" description="Helical" evidence="6">
    <location>
        <begin position="6"/>
        <end position="23"/>
    </location>
</feature>
<evidence type="ECO:0000256" key="4">
    <source>
        <dbReference type="ARBA" id="ARBA00022989"/>
    </source>
</evidence>
<feature type="transmembrane region" description="Helical" evidence="6">
    <location>
        <begin position="71"/>
        <end position="88"/>
    </location>
</feature>
<evidence type="ECO:0000259" key="7">
    <source>
        <dbReference type="Pfam" id="PF00482"/>
    </source>
</evidence>
<evidence type="ECO:0000256" key="2">
    <source>
        <dbReference type="ARBA" id="ARBA00022475"/>
    </source>
</evidence>
<evidence type="ECO:0000256" key="3">
    <source>
        <dbReference type="ARBA" id="ARBA00022692"/>
    </source>
</evidence>
<organism evidence="8 9">
    <name type="scientific">Pseudomonas mandelii PD30</name>
    <dbReference type="NCBI Taxonomy" id="1419583"/>
    <lineage>
        <taxon>Bacteria</taxon>
        <taxon>Pseudomonadati</taxon>
        <taxon>Pseudomonadota</taxon>
        <taxon>Gammaproteobacteria</taxon>
        <taxon>Pseudomonadales</taxon>
        <taxon>Pseudomonadaceae</taxon>
        <taxon>Pseudomonas</taxon>
    </lineage>
</organism>
<dbReference type="Proteomes" id="UP000026739">
    <property type="component" value="Unassembled WGS sequence"/>
</dbReference>
<evidence type="ECO:0000313" key="8">
    <source>
        <dbReference type="EMBL" id="KDD67054.1"/>
    </source>
</evidence>
<accession>A0A059KZ77</accession>
<dbReference type="InterPro" id="IPR042094">
    <property type="entry name" value="T2SS_GspF_sf"/>
</dbReference>
<dbReference type="InterPro" id="IPR018076">
    <property type="entry name" value="T2SS_GspF_dom"/>
</dbReference>
<feature type="transmembrane region" description="Helical" evidence="6">
    <location>
        <begin position="269"/>
        <end position="291"/>
    </location>
</feature>
<evidence type="ECO:0000256" key="6">
    <source>
        <dbReference type="SAM" id="Phobius"/>
    </source>
</evidence>
<evidence type="ECO:0000256" key="5">
    <source>
        <dbReference type="ARBA" id="ARBA00023136"/>
    </source>
</evidence>
<dbReference type="EMBL" id="AZQQ01000093">
    <property type="protein sequence ID" value="KDD67054.1"/>
    <property type="molecule type" value="Genomic_DNA"/>
</dbReference>
<dbReference type="eggNOG" id="COG4965">
    <property type="taxonomic scope" value="Bacteria"/>
</dbReference>
<name>A0A059KZ77_9PSED</name>